<evidence type="ECO:0000313" key="2">
    <source>
        <dbReference type="EMBL" id="ARQ07896.1"/>
    </source>
</evidence>
<feature type="transmembrane region" description="Helical" evidence="1">
    <location>
        <begin position="174"/>
        <end position="195"/>
    </location>
</feature>
<evidence type="ECO:0008006" key="4">
    <source>
        <dbReference type="Google" id="ProtNLM"/>
    </source>
</evidence>
<organism evidence="2 3">
    <name type="scientific">Macrococcoides canis</name>
    <dbReference type="NCBI Taxonomy" id="1855823"/>
    <lineage>
        <taxon>Bacteria</taxon>
        <taxon>Bacillati</taxon>
        <taxon>Bacillota</taxon>
        <taxon>Bacilli</taxon>
        <taxon>Bacillales</taxon>
        <taxon>Staphylococcaceae</taxon>
        <taxon>Macrococcoides</taxon>
    </lineage>
</organism>
<name>A0A1W7AEP8_9STAP</name>
<feature type="transmembrane region" description="Helical" evidence="1">
    <location>
        <begin position="37"/>
        <end position="56"/>
    </location>
</feature>
<evidence type="ECO:0000256" key="1">
    <source>
        <dbReference type="SAM" id="Phobius"/>
    </source>
</evidence>
<dbReference type="OrthoDB" id="2418691at2"/>
<keyword evidence="1" id="KW-0472">Membrane</keyword>
<gene>
    <name evidence="2" type="ORF">MCCS_23160</name>
</gene>
<keyword evidence="3" id="KW-1185">Reference proteome</keyword>
<evidence type="ECO:0000313" key="3">
    <source>
        <dbReference type="Proteomes" id="UP000194154"/>
    </source>
</evidence>
<dbReference type="AlphaFoldDB" id="A0A1W7AEP8"/>
<feature type="transmembrane region" description="Helical" evidence="1">
    <location>
        <begin position="110"/>
        <end position="129"/>
    </location>
</feature>
<dbReference type="Proteomes" id="UP000194154">
    <property type="component" value="Chromosome"/>
</dbReference>
<reference evidence="2 3" key="1">
    <citation type="journal article" date="2017" name="Int. J. Syst. Evol. Microbiol.">
        <title>Macrococcus canis sp. nov., a skin bacterium associated with infections in dogs.</title>
        <authorList>
            <person name="Gobeli Brawand S."/>
            <person name="Cotting K."/>
            <person name="Gomez-Sanz E."/>
            <person name="Collaud A."/>
            <person name="Thomann A."/>
            <person name="Brodard I."/>
            <person name="Rodriguez-Campos S."/>
            <person name="Strauss C."/>
            <person name="Perreten V."/>
        </authorList>
    </citation>
    <scope>NUCLEOTIDE SEQUENCE [LARGE SCALE GENOMIC DNA]</scope>
    <source>
        <strain evidence="2 3">KM45013</strain>
    </source>
</reference>
<dbReference type="EMBL" id="CP021059">
    <property type="protein sequence ID" value="ARQ07896.1"/>
    <property type="molecule type" value="Genomic_DNA"/>
</dbReference>
<feature type="transmembrane region" description="Helical" evidence="1">
    <location>
        <begin position="5"/>
        <end position="25"/>
    </location>
</feature>
<keyword evidence="1" id="KW-1133">Transmembrane helix</keyword>
<proteinExistence type="predicted"/>
<keyword evidence="1" id="KW-0812">Transmembrane</keyword>
<accession>A0A1W7AEP8</accession>
<feature type="transmembrane region" description="Helical" evidence="1">
    <location>
        <begin position="201"/>
        <end position="220"/>
    </location>
</feature>
<feature type="transmembrane region" description="Helical" evidence="1">
    <location>
        <begin position="86"/>
        <end position="104"/>
    </location>
</feature>
<dbReference type="GeneID" id="35296396"/>
<dbReference type="KEGG" id="mcak:MCCS_23160"/>
<sequence length="226" mass="25784">MLKKYILPIVIAVIIFFILFTIDFWKVPLMDILTSTPFIILLCICALIAALLAYIFSKLAYKVDNDPSLEHYEQDRASFKKFSEMNIFLIISFYFALGSIMLISLNDAPFYLGIISIVTLIIAIVMRYYGYSMINKLYPERDLPENFESDFDDKLIDSLNKEEMITIFTGLYNAFKLTNIVLPAAMLLITIYGYATGIPQHFALSVIAGCAIAINIMYQVTVRKLI</sequence>
<protein>
    <recommendedName>
        <fullName evidence="4">DUF3169 family protein</fullName>
    </recommendedName>
</protein>
<dbReference type="RefSeq" id="WP_086043422.1">
    <property type="nucleotide sequence ID" value="NZ_CBCRZA010000010.1"/>
</dbReference>